<name>A0A1S8JAV7_ENTFC</name>
<evidence type="ECO:0000313" key="2">
    <source>
        <dbReference type="Proteomes" id="UP000191171"/>
    </source>
</evidence>
<accession>A0A1S8JAV7</accession>
<comment type="caution">
    <text evidence="1">The sequence shown here is derived from an EMBL/GenBank/DDBJ whole genome shotgun (WGS) entry which is preliminary data.</text>
</comment>
<organism evidence="1 2">
    <name type="scientific">Enterococcus faecium</name>
    <name type="common">Streptococcus faecium</name>
    <dbReference type="NCBI Taxonomy" id="1352"/>
    <lineage>
        <taxon>Bacteria</taxon>
        <taxon>Bacillati</taxon>
        <taxon>Bacillota</taxon>
        <taxon>Bacilli</taxon>
        <taxon>Lactobacillales</taxon>
        <taxon>Enterococcaceae</taxon>
        <taxon>Enterococcus</taxon>
    </lineage>
</organism>
<sequence>FSIENGADEVAALELETKVMQDEFGKFYHEAIVAELEEDLTDQWMTNLSADVIKKTSVVTTTATQSQ</sequence>
<evidence type="ECO:0000313" key="1">
    <source>
        <dbReference type="EMBL" id="OOL64532.1"/>
    </source>
</evidence>
<gene>
    <name evidence="1" type="ORF">B1P95_20630</name>
</gene>
<protein>
    <submittedName>
        <fullName evidence="1">Phage tail protein</fullName>
    </submittedName>
</protein>
<proteinExistence type="predicted"/>
<dbReference type="EMBL" id="MVGJ01000970">
    <property type="protein sequence ID" value="OOL64532.1"/>
    <property type="molecule type" value="Genomic_DNA"/>
</dbReference>
<dbReference type="AlphaFoldDB" id="A0A1S8JAV7"/>
<reference evidence="1 2" key="1">
    <citation type="submission" date="2017-02" db="EMBL/GenBank/DDBJ databases">
        <title>Clonality and virulence of isolates of VRE in Hematopoietic Stem Cell Transplanted (HSCT) patients.</title>
        <authorList>
            <person name="Marchi A.P."/>
            <person name="Martins R.C."/>
            <person name="Marie S.K."/>
            <person name="Levin A.S."/>
            <person name="Costa S.F."/>
        </authorList>
    </citation>
    <scope>NUCLEOTIDE SEQUENCE [LARGE SCALE GENOMIC DNA]</scope>
    <source>
        <strain evidence="1 2">LIM1759</strain>
    </source>
</reference>
<feature type="non-terminal residue" evidence="1">
    <location>
        <position position="1"/>
    </location>
</feature>
<dbReference type="Proteomes" id="UP000191171">
    <property type="component" value="Unassembled WGS sequence"/>
</dbReference>